<name>A0A8J7V4C7_9PROT</name>
<dbReference type="GO" id="GO:0046872">
    <property type="term" value="F:metal ion binding"/>
    <property type="evidence" value="ECO:0007669"/>
    <property type="project" value="UniProtKB-KW"/>
</dbReference>
<feature type="domain" description="CENP-V/GFA" evidence="5">
    <location>
        <begin position="11"/>
        <end position="129"/>
    </location>
</feature>
<dbReference type="PANTHER" id="PTHR33337">
    <property type="entry name" value="GFA DOMAIN-CONTAINING PROTEIN"/>
    <property type="match status" value="1"/>
</dbReference>
<dbReference type="AlphaFoldDB" id="A0A8J7V4C7"/>
<dbReference type="InterPro" id="IPR011057">
    <property type="entry name" value="Mss4-like_sf"/>
</dbReference>
<keyword evidence="3" id="KW-0862">Zinc</keyword>
<dbReference type="InterPro" id="IPR006913">
    <property type="entry name" value="CENP-V/GFA"/>
</dbReference>
<accession>A0A8J7V4C7</accession>
<proteinExistence type="inferred from homology"/>
<dbReference type="Proteomes" id="UP000672602">
    <property type="component" value="Unassembled WGS sequence"/>
</dbReference>
<dbReference type="GO" id="GO:0016846">
    <property type="term" value="F:carbon-sulfur lyase activity"/>
    <property type="evidence" value="ECO:0007669"/>
    <property type="project" value="InterPro"/>
</dbReference>
<evidence type="ECO:0000256" key="3">
    <source>
        <dbReference type="ARBA" id="ARBA00022833"/>
    </source>
</evidence>
<dbReference type="PROSITE" id="PS51891">
    <property type="entry name" value="CENP_V_GFA"/>
    <property type="match status" value="1"/>
</dbReference>
<protein>
    <submittedName>
        <fullName evidence="6">GFA family protein</fullName>
    </submittedName>
</protein>
<keyword evidence="7" id="KW-1185">Reference proteome</keyword>
<dbReference type="RefSeq" id="WP_210682132.1">
    <property type="nucleotide sequence ID" value="NZ_JAGMWN010000004.1"/>
</dbReference>
<organism evidence="6 7">
    <name type="scientific">Marivibrio halodurans</name>
    <dbReference type="NCBI Taxonomy" id="2039722"/>
    <lineage>
        <taxon>Bacteria</taxon>
        <taxon>Pseudomonadati</taxon>
        <taxon>Pseudomonadota</taxon>
        <taxon>Alphaproteobacteria</taxon>
        <taxon>Rhodospirillales</taxon>
        <taxon>Rhodospirillaceae</taxon>
        <taxon>Marivibrio</taxon>
    </lineage>
</organism>
<evidence type="ECO:0000259" key="5">
    <source>
        <dbReference type="PROSITE" id="PS51891"/>
    </source>
</evidence>
<comment type="similarity">
    <text evidence="1">Belongs to the Gfa family.</text>
</comment>
<sequence length="147" mass="15780">MDLSDSGVTSASGGCLCGAVRFRVEGPLRPTVGCHCEQCRRTSGHFVNATNCAVDHLHFEADEGLRWYRSTDFAERGFCATCGSSLFYRLTDGGVPGPRISIMAGTLDPPTGLSTAGHIFLGEKSDYYEVQVDLPCHVAGYDSPLAR</sequence>
<reference evidence="6" key="1">
    <citation type="submission" date="2021-04" db="EMBL/GenBank/DDBJ databases">
        <authorList>
            <person name="Zhang D.-C."/>
        </authorList>
    </citation>
    <scope>NUCLEOTIDE SEQUENCE</scope>
    <source>
        <strain evidence="6">CGMCC 1.15697</strain>
    </source>
</reference>
<dbReference type="SUPFAM" id="SSF51316">
    <property type="entry name" value="Mss4-like"/>
    <property type="match status" value="1"/>
</dbReference>
<dbReference type="Pfam" id="PF04828">
    <property type="entry name" value="GFA"/>
    <property type="match status" value="1"/>
</dbReference>
<evidence type="ECO:0000256" key="2">
    <source>
        <dbReference type="ARBA" id="ARBA00022723"/>
    </source>
</evidence>
<dbReference type="EMBL" id="JAGMWN010000004">
    <property type="protein sequence ID" value="MBP5857554.1"/>
    <property type="molecule type" value="Genomic_DNA"/>
</dbReference>
<comment type="caution">
    <text evidence="6">The sequence shown here is derived from an EMBL/GenBank/DDBJ whole genome shotgun (WGS) entry which is preliminary data.</text>
</comment>
<dbReference type="Gene3D" id="3.90.1590.10">
    <property type="entry name" value="glutathione-dependent formaldehyde- activating enzyme (gfa)"/>
    <property type="match status" value="1"/>
</dbReference>
<dbReference type="PANTHER" id="PTHR33337:SF40">
    <property type="entry name" value="CENP-V_GFA DOMAIN-CONTAINING PROTEIN-RELATED"/>
    <property type="match status" value="1"/>
</dbReference>
<keyword evidence="2" id="KW-0479">Metal-binding</keyword>
<evidence type="ECO:0000256" key="4">
    <source>
        <dbReference type="ARBA" id="ARBA00023239"/>
    </source>
</evidence>
<evidence type="ECO:0000313" key="6">
    <source>
        <dbReference type="EMBL" id="MBP5857554.1"/>
    </source>
</evidence>
<evidence type="ECO:0000256" key="1">
    <source>
        <dbReference type="ARBA" id="ARBA00005495"/>
    </source>
</evidence>
<keyword evidence="4" id="KW-0456">Lyase</keyword>
<gene>
    <name evidence="6" type="ORF">KAJ83_11080</name>
</gene>
<evidence type="ECO:0000313" key="7">
    <source>
        <dbReference type="Proteomes" id="UP000672602"/>
    </source>
</evidence>